<feature type="compositionally biased region" description="Basic and acidic residues" evidence="2">
    <location>
        <begin position="102"/>
        <end position="113"/>
    </location>
</feature>
<feature type="compositionally biased region" description="Polar residues" evidence="2">
    <location>
        <begin position="411"/>
        <end position="428"/>
    </location>
</feature>
<sequence>MLATAQHPSLYVSSKNIEVASVAFTLGAVGTLAAMDKVGNQDGTTQDSGSGGSAYSDLSALENETDEFGRRILQHQRDLQRLNNAIKPGQRAFRHARPRPRRLAERLDTDELANHVQTAQSKDRARSAGSEELEPPLNVPRQWGRRARKRPEWLREKDATADEDGLAANGQAAPDARQADDDAIFPHRTAYTGDEDWDALADEPTASLEDTPPSMRRRRPGLTPTSMGHMNTTLNSDFGIDDHDFSSASLLASTPAVNQRDRKVDELTRKEIESIERRGVAKRTLEQILEQSAVKSTEKRPVTAPSRDTAPQPRRRRSLIANKENMPPNGDVNGTFKGAETVGLVNRTAEAVNVQRPPHKRNDSYNLLKRLARVSSLSPSPAKPKAGGEQAPSADTRMTKSTPELPAKPFTSAQDQLVDLTSRNTQTLTRDEVQELSSAPNGKHEPAAMAAEEGADEMPEGELVTPDIDVTPAHDYSTHDAKTPVVTGAWIDTPKPLPDVRPLLKATDSTIIRAFGTPSGAAALGLDEDPLPENLRREFSEPMHAKSALADVLKEVKAQNDAQFGETTIQSLENIINPSADPTDPTMITDITEAVDAVLHAADSKAPATQAEKDRRQEQLAIEAMNKHLRAARTSIKDADNGLRRVENKIDVAQSADVQVSTPTFKRTMTNGKHGKAICPTCGGKYHTSVWAALWSEFQECFYTWDRSLPYRVRLTRLGIAVVLFLLWYTIESVLCHYYCWHMYAESMIGFGVDPDAPMFPFVIPTLLLRPFEPMWRPVWEALAWCFGVAFHYAFGDSTYMDTHPWNDLDLYDLDGDMEIAGNTLQYGRGWAQTATASLVSESTRVLRSAVTAVDEVGSMWDDAVLG</sequence>
<feature type="region of interest" description="Disordered" evidence="2">
    <location>
        <begin position="90"/>
        <end position="181"/>
    </location>
</feature>
<reference evidence="4 5" key="1">
    <citation type="journal article" date="2012" name="PLoS Pathog.">
        <title>Diverse lifestyles and strategies of plant pathogenesis encoded in the genomes of eighteen Dothideomycetes fungi.</title>
        <authorList>
            <person name="Ohm R.A."/>
            <person name="Feau N."/>
            <person name="Henrissat B."/>
            <person name="Schoch C.L."/>
            <person name="Horwitz B.A."/>
            <person name="Barry K.W."/>
            <person name="Condon B.J."/>
            <person name="Copeland A.C."/>
            <person name="Dhillon B."/>
            <person name="Glaser F."/>
            <person name="Hesse C.N."/>
            <person name="Kosti I."/>
            <person name="LaButti K."/>
            <person name="Lindquist E.A."/>
            <person name="Lucas S."/>
            <person name="Salamov A.A."/>
            <person name="Bradshaw R.E."/>
            <person name="Ciuffetti L."/>
            <person name="Hamelin R.C."/>
            <person name="Kema G.H.J."/>
            <person name="Lawrence C."/>
            <person name="Scott J.A."/>
            <person name="Spatafora J.W."/>
            <person name="Turgeon B.G."/>
            <person name="de Wit P.J.G.M."/>
            <person name="Zhong S."/>
            <person name="Goodwin S.B."/>
            <person name="Grigoriev I.V."/>
        </authorList>
    </citation>
    <scope>NUCLEOTIDE SEQUENCE [LARGE SCALE GENOMIC DNA]</scope>
    <source>
        <strain evidence="4 5">UAMH 10762</strain>
    </source>
</reference>
<keyword evidence="3" id="KW-0812">Transmembrane</keyword>
<evidence type="ECO:0000313" key="4">
    <source>
        <dbReference type="EMBL" id="EMC92767.1"/>
    </source>
</evidence>
<dbReference type="AlphaFoldDB" id="M2LFF3"/>
<evidence type="ECO:0000256" key="2">
    <source>
        <dbReference type="SAM" id="MobiDB-lite"/>
    </source>
</evidence>
<keyword evidence="3" id="KW-0472">Membrane</keyword>
<evidence type="ECO:0000256" key="1">
    <source>
        <dbReference type="SAM" id="Coils"/>
    </source>
</evidence>
<feature type="compositionally biased region" description="Basic and acidic residues" evidence="2">
    <location>
        <begin position="150"/>
        <end position="160"/>
    </location>
</feature>
<dbReference type="RefSeq" id="XP_007679749.1">
    <property type="nucleotide sequence ID" value="XM_007681559.1"/>
</dbReference>
<dbReference type="GeneID" id="19110532"/>
<dbReference type="HOGENOM" id="CLU_355623_0_0_1"/>
<evidence type="ECO:0000256" key="3">
    <source>
        <dbReference type="SAM" id="Phobius"/>
    </source>
</evidence>
<feature type="region of interest" description="Disordered" evidence="2">
    <location>
        <begin position="291"/>
        <end position="335"/>
    </location>
</feature>
<feature type="compositionally biased region" description="Basic residues" evidence="2">
    <location>
        <begin position="92"/>
        <end position="101"/>
    </location>
</feature>
<keyword evidence="3" id="KW-1133">Transmembrane helix</keyword>
<organism evidence="4 5">
    <name type="scientific">Baudoinia panamericana (strain UAMH 10762)</name>
    <name type="common">Angels' share fungus</name>
    <name type="synonym">Baudoinia compniacensis (strain UAMH 10762)</name>
    <dbReference type="NCBI Taxonomy" id="717646"/>
    <lineage>
        <taxon>Eukaryota</taxon>
        <taxon>Fungi</taxon>
        <taxon>Dikarya</taxon>
        <taxon>Ascomycota</taxon>
        <taxon>Pezizomycotina</taxon>
        <taxon>Dothideomycetes</taxon>
        <taxon>Dothideomycetidae</taxon>
        <taxon>Mycosphaerellales</taxon>
        <taxon>Teratosphaeriaceae</taxon>
        <taxon>Baudoinia</taxon>
    </lineage>
</organism>
<dbReference type="OrthoDB" id="3439035at2759"/>
<evidence type="ECO:0000313" key="5">
    <source>
        <dbReference type="Proteomes" id="UP000011761"/>
    </source>
</evidence>
<dbReference type="Proteomes" id="UP000011761">
    <property type="component" value="Unassembled WGS sequence"/>
</dbReference>
<dbReference type="KEGG" id="bcom:BAUCODRAFT_27110"/>
<dbReference type="eggNOG" id="ENOG502SBBS">
    <property type="taxonomic scope" value="Eukaryota"/>
</dbReference>
<accession>M2LFF3</accession>
<gene>
    <name evidence="4" type="ORF">BAUCODRAFT_27110</name>
</gene>
<feature type="transmembrane region" description="Helical" evidence="3">
    <location>
        <begin position="718"/>
        <end position="741"/>
    </location>
</feature>
<feature type="compositionally biased region" description="Low complexity" evidence="2">
    <location>
        <begin position="375"/>
        <end position="385"/>
    </location>
</feature>
<dbReference type="OMA" id="MLWRWSH"/>
<dbReference type="EMBL" id="KB445561">
    <property type="protein sequence ID" value="EMC92767.1"/>
    <property type="molecule type" value="Genomic_DNA"/>
</dbReference>
<feature type="coiled-coil region" evidence="1">
    <location>
        <begin position="629"/>
        <end position="656"/>
    </location>
</feature>
<name>M2LFF3_BAUPA</name>
<feature type="region of interest" description="Disordered" evidence="2">
    <location>
        <begin position="375"/>
        <end position="463"/>
    </location>
</feature>
<keyword evidence="1" id="KW-0175">Coiled coil</keyword>
<keyword evidence="5" id="KW-1185">Reference proteome</keyword>
<feature type="region of interest" description="Disordered" evidence="2">
    <location>
        <begin position="203"/>
        <end position="230"/>
    </location>
</feature>
<proteinExistence type="predicted"/>
<protein>
    <submittedName>
        <fullName evidence="4">Uncharacterized protein</fullName>
    </submittedName>
</protein>